<dbReference type="AlphaFoldDB" id="A0A916QF74"/>
<name>A0A916QF74_9BACL</name>
<keyword evidence="3" id="KW-1185">Reference proteome</keyword>
<feature type="transmembrane region" description="Helical" evidence="1">
    <location>
        <begin position="115"/>
        <end position="133"/>
    </location>
</feature>
<dbReference type="EMBL" id="BMAQ01000015">
    <property type="protein sequence ID" value="GFR38323.1"/>
    <property type="molecule type" value="Genomic_DNA"/>
</dbReference>
<keyword evidence="1" id="KW-0472">Membrane</keyword>
<feature type="transmembrane region" description="Helical" evidence="1">
    <location>
        <begin position="216"/>
        <end position="236"/>
    </location>
</feature>
<feature type="transmembrane region" description="Helical" evidence="1">
    <location>
        <begin position="321"/>
        <end position="339"/>
    </location>
</feature>
<gene>
    <name evidence="2" type="ORF">PRECH8_16190</name>
</gene>
<protein>
    <submittedName>
        <fullName evidence="2">Membrane protein</fullName>
    </submittedName>
</protein>
<keyword evidence="1" id="KW-1133">Transmembrane helix</keyword>
<dbReference type="GO" id="GO:0016020">
    <property type="term" value="C:membrane"/>
    <property type="evidence" value="ECO:0007669"/>
    <property type="project" value="InterPro"/>
</dbReference>
<dbReference type="PANTHER" id="PTHR37814">
    <property type="entry name" value="CONSERVED MEMBRANE PROTEIN"/>
    <property type="match status" value="1"/>
</dbReference>
<sequence>MKKNMQVLQVAFTYMGTVVGAGFATGQEILQFFTRFGNLAALTILLTTIFICWLGTKIMLLANEIQAASYEDLNRHLFGDRAGRWISLISMLNLFSVSAVMLAGAGSVFHEQFGIPYQLGLALTMGLAYILLIRGISSILTVNTIVVPIMLLYTIIVVIVTAHTPMANNWLLLTSIESPLKMIAYAFLYIAGNLALAQAVLVPVGTSIADRSVLRWGGYLGGAGIGFMLLAGHYALSAHMPGIMQYEIPMGQTVAMLGYTIQLLVIFIIFAEIFTTLLSDVYGLTLQIRQHTGWNQPLLIALVLMASYFISLIGFSTLLSILYPLFGLISLLWLSMMFMKTSAN</sequence>
<reference evidence="2" key="1">
    <citation type="submission" date="2020-08" db="EMBL/GenBank/DDBJ databases">
        <authorList>
            <person name="Uke A."/>
            <person name="Chhe C."/>
            <person name="Baramee S."/>
            <person name="Kosugi A."/>
        </authorList>
    </citation>
    <scope>NUCLEOTIDE SEQUENCE</scope>
    <source>
        <strain evidence="2">DA-C8</strain>
    </source>
</reference>
<dbReference type="InterPro" id="IPR038728">
    <property type="entry name" value="YkvI-like"/>
</dbReference>
<feature type="transmembrane region" description="Helical" evidence="1">
    <location>
        <begin position="36"/>
        <end position="56"/>
    </location>
</feature>
<keyword evidence="1" id="KW-0812">Transmembrane</keyword>
<accession>A0A916QF74</accession>
<dbReference type="InterPro" id="IPR001734">
    <property type="entry name" value="Na/solute_symporter"/>
</dbReference>
<evidence type="ECO:0000256" key="1">
    <source>
        <dbReference type="SAM" id="Phobius"/>
    </source>
</evidence>
<reference evidence="2" key="2">
    <citation type="journal article" date="2021" name="Data Brief">
        <title>Draft genome sequence data of the facultative, thermophilic, xylanolytic bacterium Paenibacillus sp. strain DA-C8.</title>
        <authorList>
            <person name="Chhe C."/>
            <person name="Uke A."/>
            <person name="Baramee S."/>
            <person name="Ungkulpasvich U."/>
            <person name="Tachaapaikoon C."/>
            <person name="Pason P."/>
            <person name="Waeonukul R."/>
            <person name="Ratanakhanokchai K."/>
            <person name="Kosugi A."/>
        </authorList>
    </citation>
    <scope>NUCLEOTIDE SEQUENCE</scope>
    <source>
        <strain evidence="2">DA-C8</strain>
    </source>
</reference>
<evidence type="ECO:0000313" key="3">
    <source>
        <dbReference type="Proteomes" id="UP000654993"/>
    </source>
</evidence>
<evidence type="ECO:0000313" key="2">
    <source>
        <dbReference type="EMBL" id="GFR38323.1"/>
    </source>
</evidence>
<comment type="caution">
    <text evidence="2">The sequence shown here is derived from an EMBL/GenBank/DDBJ whole genome shotgun (WGS) entry which is preliminary data.</text>
</comment>
<feature type="transmembrane region" description="Helical" evidence="1">
    <location>
        <begin position="298"/>
        <end position="315"/>
    </location>
</feature>
<dbReference type="GO" id="GO:0022857">
    <property type="term" value="F:transmembrane transporter activity"/>
    <property type="evidence" value="ECO:0007669"/>
    <property type="project" value="InterPro"/>
</dbReference>
<feature type="transmembrane region" description="Helical" evidence="1">
    <location>
        <begin position="256"/>
        <end position="278"/>
    </location>
</feature>
<dbReference type="Proteomes" id="UP000654993">
    <property type="component" value="Unassembled WGS sequence"/>
</dbReference>
<proteinExistence type="predicted"/>
<feature type="transmembrane region" description="Helical" evidence="1">
    <location>
        <begin position="182"/>
        <end position="204"/>
    </location>
</feature>
<dbReference type="PROSITE" id="PS50283">
    <property type="entry name" value="NA_SOLUT_SYMP_3"/>
    <property type="match status" value="1"/>
</dbReference>
<dbReference type="PANTHER" id="PTHR37814:SF1">
    <property type="entry name" value="MEMBRANE PROTEIN"/>
    <property type="match status" value="1"/>
</dbReference>
<organism evidence="2 3">
    <name type="scientific">Insulibacter thermoxylanivorax</name>
    <dbReference type="NCBI Taxonomy" id="2749268"/>
    <lineage>
        <taxon>Bacteria</taxon>
        <taxon>Bacillati</taxon>
        <taxon>Bacillota</taxon>
        <taxon>Bacilli</taxon>
        <taxon>Bacillales</taxon>
        <taxon>Paenibacillaceae</taxon>
        <taxon>Insulibacter</taxon>
    </lineage>
</organism>
<feature type="transmembrane region" description="Helical" evidence="1">
    <location>
        <begin position="85"/>
        <end position="109"/>
    </location>
</feature>
<feature type="transmembrane region" description="Helical" evidence="1">
    <location>
        <begin position="140"/>
        <end position="162"/>
    </location>
</feature>
<dbReference type="RefSeq" id="WP_200966576.1">
    <property type="nucleotide sequence ID" value="NZ_BMAQ01000015.1"/>
</dbReference>